<dbReference type="InterPro" id="IPR035892">
    <property type="entry name" value="C2_domain_sf"/>
</dbReference>
<gene>
    <name evidence="2" type="ORF">AYBTSS11_LOCUS1025</name>
</gene>
<organism evidence="2 3">
    <name type="scientific">Sphenostylis stenocarpa</name>
    <dbReference type="NCBI Taxonomy" id="92480"/>
    <lineage>
        <taxon>Eukaryota</taxon>
        <taxon>Viridiplantae</taxon>
        <taxon>Streptophyta</taxon>
        <taxon>Embryophyta</taxon>
        <taxon>Tracheophyta</taxon>
        <taxon>Spermatophyta</taxon>
        <taxon>Magnoliopsida</taxon>
        <taxon>eudicotyledons</taxon>
        <taxon>Gunneridae</taxon>
        <taxon>Pentapetalae</taxon>
        <taxon>rosids</taxon>
        <taxon>fabids</taxon>
        <taxon>Fabales</taxon>
        <taxon>Fabaceae</taxon>
        <taxon>Papilionoideae</taxon>
        <taxon>50 kb inversion clade</taxon>
        <taxon>NPAAA clade</taxon>
        <taxon>indigoferoid/millettioid clade</taxon>
        <taxon>Phaseoleae</taxon>
        <taxon>Sphenostylis</taxon>
    </lineage>
</organism>
<dbReference type="PANTHER" id="PTHR32246">
    <property type="entry name" value="INGRESSION PROTEIN FIC1"/>
    <property type="match status" value="1"/>
</dbReference>
<evidence type="ECO:0000313" key="3">
    <source>
        <dbReference type="Proteomes" id="UP001189624"/>
    </source>
</evidence>
<dbReference type="PANTHER" id="PTHR32246:SF74">
    <property type="entry name" value="BON1-ASSOCIATED-LIKE PROTEIN"/>
    <property type="match status" value="1"/>
</dbReference>
<evidence type="ECO:0000259" key="1">
    <source>
        <dbReference type="PROSITE" id="PS50004"/>
    </source>
</evidence>
<dbReference type="Gene3D" id="2.60.40.150">
    <property type="entry name" value="C2 domain"/>
    <property type="match status" value="1"/>
</dbReference>
<sequence>MDSEPQPRHPLKRTLDLTVLSLEDLHGDWRHAAHRLYVVVQAESIASYETATATVDGGNPSWNETVVVDVPVHARSITLVVKCKNASSVKDVGIARIAVSDFLGVAVAEQDLQDLSYGLRDWQGKRTGVIKFSVRVREPEKVRSSSGDAVDGVLVK</sequence>
<dbReference type="Proteomes" id="UP001189624">
    <property type="component" value="Chromosome 1"/>
</dbReference>
<accession>A0AA86V903</accession>
<dbReference type="InterPro" id="IPR000008">
    <property type="entry name" value="C2_dom"/>
</dbReference>
<evidence type="ECO:0000313" key="2">
    <source>
        <dbReference type="EMBL" id="CAJ1816077.1"/>
    </source>
</evidence>
<dbReference type="Pfam" id="PF00168">
    <property type="entry name" value="C2"/>
    <property type="match status" value="1"/>
</dbReference>
<feature type="domain" description="C2" evidence="1">
    <location>
        <begin position="1"/>
        <end position="127"/>
    </location>
</feature>
<dbReference type="Gramene" id="rna-AYBTSS11_LOCUS1025">
    <property type="protein sequence ID" value="CAJ1816077.1"/>
    <property type="gene ID" value="gene-AYBTSS11_LOCUS1025"/>
</dbReference>
<dbReference type="AlphaFoldDB" id="A0AA86V903"/>
<dbReference type="PROSITE" id="PS50004">
    <property type="entry name" value="C2"/>
    <property type="match status" value="1"/>
</dbReference>
<name>A0AA86V903_9FABA</name>
<dbReference type="SMART" id="SM00239">
    <property type="entry name" value="C2"/>
    <property type="match status" value="1"/>
</dbReference>
<protein>
    <recommendedName>
        <fullName evidence="1">C2 domain-containing protein</fullName>
    </recommendedName>
</protein>
<dbReference type="EMBL" id="OY731398">
    <property type="protein sequence ID" value="CAJ1816077.1"/>
    <property type="molecule type" value="Genomic_DNA"/>
</dbReference>
<proteinExistence type="predicted"/>
<keyword evidence="3" id="KW-1185">Reference proteome</keyword>
<dbReference type="SUPFAM" id="SSF49562">
    <property type="entry name" value="C2 domain (Calcium/lipid-binding domain, CaLB)"/>
    <property type="match status" value="1"/>
</dbReference>
<reference evidence="2" key="1">
    <citation type="submission" date="2023-10" db="EMBL/GenBank/DDBJ databases">
        <authorList>
            <person name="Domelevo Entfellner J.-B."/>
        </authorList>
    </citation>
    <scope>NUCLEOTIDE SEQUENCE</scope>
</reference>